<dbReference type="PANTHER" id="PTHR36424">
    <property type="entry name" value="PHEROMONE-REGULATED MEMBRANE PROTEIN 6"/>
    <property type="match status" value="1"/>
</dbReference>
<keyword evidence="2" id="KW-1133">Transmembrane helix</keyword>
<dbReference type="GO" id="GO:0015079">
    <property type="term" value="F:potassium ion transmembrane transporter activity"/>
    <property type="evidence" value="ECO:0007669"/>
    <property type="project" value="InterPro"/>
</dbReference>
<reference evidence="3" key="1">
    <citation type="journal article" date="2020" name="Nat. Commun.">
        <title>Large-scale genome sequencing of mycorrhizal fungi provides insights into the early evolution of symbiotic traits.</title>
        <authorList>
            <person name="Miyauchi S."/>
            <person name="Kiss E."/>
            <person name="Kuo A."/>
            <person name="Drula E."/>
            <person name="Kohler A."/>
            <person name="Sanchez-Garcia M."/>
            <person name="Morin E."/>
            <person name="Andreopoulos B."/>
            <person name="Barry K.W."/>
            <person name="Bonito G."/>
            <person name="Buee M."/>
            <person name="Carver A."/>
            <person name="Chen C."/>
            <person name="Cichocki N."/>
            <person name="Clum A."/>
            <person name="Culley D."/>
            <person name="Crous P.W."/>
            <person name="Fauchery L."/>
            <person name="Girlanda M."/>
            <person name="Hayes R.D."/>
            <person name="Keri Z."/>
            <person name="LaButti K."/>
            <person name="Lipzen A."/>
            <person name="Lombard V."/>
            <person name="Magnuson J."/>
            <person name="Maillard F."/>
            <person name="Murat C."/>
            <person name="Nolan M."/>
            <person name="Ohm R.A."/>
            <person name="Pangilinan J."/>
            <person name="Pereira M.F."/>
            <person name="Perotto S."/>
            <person name="Peter M."/>
            <person name="Pfister S."/>
            <person name="Riley R."/>
            <person name="Sitrit Y."/>
            <person name="Stielow J.B."/>
            <person name="Szollosi G."/>
            <person name="Zifcakova L."/>
            <person name="Stursova M."/>
            <person name="Spatafora J.W."/>
            <person name="Tedersoo L."/>
            <person name="Vaario L.M."/>
            <person name="Yamada A."/>
            <person name="Yan M."/>
            <person name="Wang P."/>
            <person name="Xu J."/>
            <person name="Bruns T."/>
            <person name="Baldrian P."/>
            <person name="Vilgalys R."/>
            <person name="Dunand C."/>
            <person name="Henrissat B."/>
            <person name="Grigoriev I.V."/>
            <person name="Hibbett D."/>
            <person name="Nagy L.G."/>
            <person name="Martin F.M."/>
        </authorList>
    </citation>
    <scope>NUCLEOTIDE SEQUENCE</scope>
    <source>
        <strain evidence="3">UH-Tt-Lm1</strain>
    </source>
</reference>
<name>A0A9P6HDA3_9AGAM</name>
<feature type="region of interest" description="Disordered" evidence="1">
    <location>
        <begin position="433"/>
        <end position="498"/>
    </location>
</feature>
<keyword evidence="4" id="KW-1185">Reference proteome</keyword>
<feature type="compositionally biased region" description="Low complexity" evidence="1">
    <location>
        <begin position="464"/>
        <end position="478"/>
    </location>
</feature>
<dbReference type="PANTHER" id="PTHR36424:SF1">
    <property type="entry name" value="LOW AFFINITY K(+) TRANSPORTER 1-RELATED"/>
    <property type="match status" value="1"/>
</dbReference>
<dbReference type="GO" id="GO:0005886">
    <property type="term" value="C:plasma membrane"/>
    <property type="evidence" value="ECO:0007669"/>
    <property type="project" value="InterPro"/>
</dbReference>
<feature type="transmembrane region" description="Helical" evidence="2">
    <location>
        <begin position="40"/>
        <end position="63"/>
    </location>
</feature>
<evidence type="ECO:0000256" key="1">
    <source>
        <dbReference type="SAM" id="MobiDB-lite"/>
    </source>
</evidence>
<feature type="compositionally biased region" description="Basic and acidic residues" evidence="1">
    <location>
        <begin position="279"/>
        <end position="290"/>
    </location>
</feature>
<dbReference type="Proteomes" id="UP000736335">
    <property type="component" value="Unassembled WGS sequence"/>
</dbReference>
<accession>A0A9P6HDA3</accession>
<reference evidence="3" key="2">
    <citation type="submission" date="2020-11" db="EMBL/GenBank/DDBJ databases">
        <authorList>
            <consortium name="DOE Joint Genome Institute"/>
            <person name="Kuo A."/>
            <person name="Miyauchi S."/>
            <person name="Kiss E."/>
            <person name="Drula E."/>
            <person name="Kohler A."/>
            <person name="Sanchez-Garcia M."/>
            <person name="Andreopoulos B."/>
            <person name="Barry K.W."/>
            <person name="Bonito G."/>
            <person name="Buee M."/>
            <person name="Carver A."/>
            <person name="Chen C."/>
            <person name="Cichocki N."/>
            <person name="Clum A."/>
            <person name="Culley D."/>
            <person name="Crous P.W."/>
            <person name="Fauchery L."/>
            <person name="Girlanda M."/>
            <person name="Hayes R."/>
            <person name="Keri Z."/>
            <person name="Labutti K."/>
            <person name="Lipzen A."/>
            <person name="Lombard V."/>
            <person name="Magnuson J."/>
            <person name="Maillard F."/>
            <person name="Morin E."/>
            <person name="Murat C."/>
            <person name="Nolan M."/>
            <person name="Ohm R."/>
            <person name="Pangilinan J."/>
            <person name="Pereira M."/>
            <person name="Perotto S."/>
            <person name="Peter M."/>
            <person name="Riley R."/>
            <person name="Sitrit Y."/>
            <person name="Stielow B."/>
            <person name="Szollosi G."/>
            <person name="Zifcakova L."/>
            <person name="Stursova M."/>
            <person name="Spatafora J.W."/>
            <person name="Tedersoo L."/>
            <person name="Vaario L.-M."/>
            <person name="Yamada A."/>
            <person name="Yan M."/>
            <person name="Wang P."/>
            <person name="Xu J."/>
            <person name="Bruns T."/>
            <person name="Baldrian P."/>
            <person name="Vilgalys R."/>
            <person name="Henrissat B."/>
            <person name="Grigoriev I.V."/>
            <person name="Hibbett D."/>
            <person name="Nagy L.G."/>
            <person name="Martin F.M."/>
        </authorList>
    </citation>
    <scope>NUCLEOTIDE SEQUENCE</scope>
    <source>
        <strain evidence="3">UH-Tt-Lm1</strain>
    </source>
</reference>
<evidence type="ECO:0000313" key="4">
    <source>
        <dbReference type="Proteomes" id="UP000736335"/>
    </source>
</evidence>
<proteinExistence type="predicted"/>
<comment type="caution">
    <text evidence="3">The sequence shown here is derived from an EMBL/GenBank/DDBJ whole genome shotgun (WGS) entry which is preliminary data.</text>
</comment>
<gene>
    <name evidence="3" type="ORF">BJ322DRAFT_173554</name>
</gene>
<dbReference type="AlphaFoldDB" id="A0A9P6HDA3"/>
<protein>
    <recommendedName>
        <fullName evidence="5">Vacuole protein</fullName>
    </recommendedName>
</protein>
<feature type="region of interest" description="Disordered" evidence="1">
    <location>
        <begin position="272"/>
        <end position="291"/>
    </location>
</feature>
<sequence>MCGNNGPRWKREKVPDHKFDFIDTREFTDNGCGMRSKYMWLYIIVLKDFLVYVLDIFTAITMLTSKQWSNQIFNDCPKTKNCVAVPFDLGRWMFVGCIIFGFLLLAYEAHKSKKIVASRDISYAFTNVMANNYYSLRSYDHFCFFDHIRESSEGRDSIAFFVFFTFKSWKRVLLSDGPRQAINALTLYAVYQSKKNNVGDWYDVTKYFRGNTIIASALTLSTLFTVLIFAGSLLLLILAAVFYIPLLCHIQGNLKEYCCHKVDKRIHEIMTRKKKQRQQRADELSKKEAAGDYSHLKNKKGEIVGKPQPQPTLPVLSVDDDLDDISSMKHRGPPGGYDGGYYSDQKSSIVDYPIMPAYNQPYSPHQAPGYPQYNASVSNVYDDRYDDDTGSQVNLASAAAPIPRDPNYGYITDHYNVYHPDEQEAYGQQVEYPQPTRTPAPAYEPYTHDPYARAQGEPYGNDLYYQQPGYGYGQPQPQHRGGDGSSDGAHGYARAMAM</sequence>
<evidence type="ECO:0000313" key="3">
    <source>
        <dbReference type="EMBL" id="KAF9782816.1"/>
    </source>
</evidence>
<dbReference type="Pfam" id="PF16944">
    <property type="entry name" value="KCH"/>
    <property type="match status" value="1"/>
</dbReference>
<organism evidence="3 4">
    <name type="scientific">Thelephora terrestris</name>
    <dbReference type="NCBI Taxonomy" id="56493"/>
    <lineage>
        <taxon>Eukaryota</taxon>
        <taxon>Fungi</taxon>
        <taxon>Dikarya</taxon>
        <taxon>Basidiomycota</taxon>
        <taxon>Agaricomycotina</taxon>
        <taxon>Agaricomycetes</taxon>
        <taxon>Thelephorales</taxon>
        <taxon>Thelephoraceae</taxon>
        <taxon>Thelephora</taxon>
    </lineage>
</organism>
<dbReference type="EMBL" id="WIUZ02000011">
    <property type="protein sequence ID" value="KAF9782816.1"/>
    <property type="molecule type" value="Genomic_DNA"/>
</dbReference>
<keyword evidence="2" id="KW-0812">Transmembrane</keyword>
<evidence type="ECO:0008006" key="5">
    <source>
        <dbReference type="Google" id="ProtNLM"/>
    </source>
</evidence>
<dbReference type="OrthoDB" id="2128042at2759"/>
<feature type="transmembrane region" description="Helical" evidence="2">
    <location>
        <begin position="89"/>
        <end position="107"/>
    </location>
</feature>
<feature type="transmembrane region" description="Helical" evidence="2">
    <location>
        <begin position="213"/>
        <end position="246"/>
    </location>
</feature>
<dbReference type="InterPro" id="IPR031606">
    <property type="entry name" value="Kch1/2"/>
</dbReference>
<evidence type="ECO:0000256" key="2">
    <source>
        <dbReference type="SAM" id="Phobius"/>
    </source>
</evidence>
<keyword evidence="2" id="KW-0472">Membrane</keyword>